<dbReference type="AlphaFoldDB" id="A0A7R8H1D1"/>
<keyword evidence="4" id="KW-0963">Cytoplasm</keyword>
<evidence type="ECO:0000313" key="6">
    <source>
        <dbReference type="EMBL" id="CAF2792088.1"/>
    </source>
</evidence>
<accession>A0A7R8H1D1</accession>
<name>A0A7R8H1D1_LEPSM</name>
<proteinExistence type="inferred from homology"/>
<dbReference type="InterPro" id="IPR011990">
    <property type="entry name" value="TPR-like_helical_dom_sf"/>
</dbReference>
<dbReference type="EMBL" id="HG994589">
    <property type="protein sequence ID" value="CAF2792088.1"/>
    <property type="molecule type" value="Genomic_DNA"/>
</dbReference>
<organism evidence="6 7">
    <name type="scientific">Lepeophtheirus salmonis</name>
    <name type="common">Salmon louse</name>
    <name type="synonym">Caligus salmonis</name>
    <dbReference type="NCBI Taxonomy" id="72036"/>
    <lineage>
        <taxon>Eukaryota</taxon>
        <taxon>Metazoa</taxon>
        <taxon>Ecdysozoa</taxon>
        <taxon>Arthropoda</taxon>
        <taxon>Crustacea</taxon>
        <taxon>Multicrustacea</taxon>
        <taxon>Hexanauplia</taxon>
        <taxon>Copepoda</taxon>
        <taxon>Siphonostomatoida</taxon>
        <taxon>Caligidae</taxon>
        <taxon>Lepeophtheirus</taxon>
    </lineage>
</organism>
<gene>
    <name evidence="6" type="ORF">LSAA_2735</name>
</gene>
<comment type="subcellular location">
    <subcellularLocation>
        <location evidence="1">Cytoplasm</location>
        <location evidence="1">Cytosol</location>
    </subcellularLocation>
</comment>
<dbReference type="GO" id="GO:0045048">
    <property type="term" value="P:protein insertion into ER membrane"/>
    <property type="evidence" value="ECO:0007669"/>
    <property type="project" value="InterPro"/>
</dbReference>
<dbReference type="OrthoDB" id="10252405at2759"/>
<evidence type="ECO:0000256" key="1">
    <source>
        <dbReference type="ARBA" id="ARBA00004514"/>
    </source>
</evidence>
<dbReference type="InterPro" id="IPR007317">
    <property type="entry name" value="GET4"/>
</dbReference>
<protein>
    <submittedName>
        <fullName evidence="6">GET4</fullName>
    </submittedName>
</protein>
<dbReference type="PANTHER" id="PTHR12875">
    <property type="entry name" value="GOLGI TO ER TRAFFIC PROTEIN 4 HOMOLOG"/>
    <property type="match status" value="1"/>
</dbReference>
<dbReference type="GO" id="GO:0071818">
    <property type="term" value="C:BAT3 complex"/>
    <property type="evidence" value="ECO:0007669"/>
    <property type="project" value="TreeGrafter"/>
</dbReference>
<comment type="similarity">
    <text evidence="2">Belongs to the GET4 family.</text>
</comment>
<keyword evidence="7" id="KW-1185">Reference proteome</keyword>
<evidence type="ECO:0000256" key="4">
    <source>
        <dbReference type="ARBA" id="ARBA00022490"/>
    </source>
</evidence>
<dbReference type="PANTHER" id="PTHR12875:SF0">
    <property type="entry name" value="GOLGI TO ER TRAFFIC PROTEIN 4 HOMOLOG"/>
    <property type="match status" value="1"/>
</dbReference>
<keyword evidence="3" id="KW-0813">Transport</keyword>
<evidence type="ECO:0000256" key="2">
    <source>
        <dbReference type="ARBA" id="ARBA00005351"/>
    </source>
</evidence>
<sequence>MMCGTNSNYDYIGHRVAASRGRRRRAYLREAILRRKRRADKQKVLILKKVENESDSKSGSPEFEVVKCGEKFLWKMSEGPRVRGMSRLHSKLKASLDEGNFYEAHQLYRIINFRLLSGKKYVECEQQMSSGVDLSKLYMQILQEGDIDPQERIFVRVSTLYKSIPSESPDKNTFLSLAIQWSANEGYPNGHQRLHQLFAHSLWSIKRYPESRHHFLYSSDGSGCGSMLAEFHFHQGFPREIDLFVVGTVLQFLCLRKHVTAAFALLTYVEKHPGIKKGPPYAHPLLNFVWLLLIAIENKQSLSTFMILIEKYKTSLERDPSYLEYLDKIGQTFFGVPAPKKKLPTDVFSGLFDSFFSAVNDSTENEGQSRDQPHNNTNLSRRMETEDLD</sequence>
<dbReference type="Gene3D" id="1.25.40.10">
    <property type="entry name" value="Tetratricopeptide repeat domain"/>
    <property type="match status" value="1"/>
</dbReference>
<dbReference type="Pfam" id="PF04190">
    <property type="entry name" value="GET4"/>
    <property type="match status" value="1"/>
</dbReference>
<feature type="region of interest" description="Disordered" evidence="5">
    <location>
        <begin position="362"/>
        <end position="389"/>
    </location>
</feature>
<dbReference type="Proteomes" id="UP000675881">
    <property type="component" value="Chromosome 10"/>
</dbReference>
<evidence type="ECO:0000256" key="5">
    <source>
        <dbReference type="SAM" id="MobiDB-lite"/>
    </source>
</evidence>
<evidence type="ECO:0000256" key="3">
    <source>
        <dbReference type="ARBA" id="ARBA00022448"/>
    </source>
</evidence>
<reference evidence="6" key="1">
    <citation type="submission" date="2021-02" db="EMBL/GenBank/DDBJ databases">
        <authorList>
            <person name="Bekaert M."/>
        </authorList>
    </citation>
    <scope>NUCLEOTIDE SEQUENCE</scope>
    <source>
        <strain evidence="6">IoA-00</strain>
    </source>
</reference>
<dbReference type="FunFam" id="1.25.40.10:FF:000060">
    <property type="entry name" value="Golgi to ER traffic protein 4 homolog"/>
    <property type="match status" value="1"/>
</dbReference>
<evidence type="ECO:0000313" key="7">
    <source>
        <dbReference type="Proteomes" id="UP000675881"/>
    </source>
</evidence>